<accession>A0A3E1BT54</accession>
<dbReference type="InterPro" id="IPR001054">
    <property type="entry name" value="A/G_cyclase"/>
</dbReference>
<dbReference type="Proteomes" id="UP000256748">
    <property type="component" value="Unassembled WGS sequence"/>
</dbReference>
<evidence type="ECO:0000259" key="3">
    <source>
        <dbReference type="PROSITE" id="PS50125"/>
    </source>
</evidence>
<dbReference type="SUPFAM" id="SSF55073">
    <property type="entry name" value="Nucleotide cyclase"/>
    <property type="match status" value="1"/>
</dbReference>
<dbReference type="Gene3D" id="3.10.100.10">
    <property type="entry name" value="Mannose-Binding Protein A, subunit A"/>
    <property type="match status" value="1"/>
</dbReference>
<dbReference type="Gene3D" id="3.30.70.1230">
    <property type="entry name" value="Nucleotide cyclase"/>
    <property type="match status" value="1"/>
</dbReference>
<evidence type="ECO:0000259" key="2">
    <source>
        <dbReference type="PROSITE" id="PS50041"/>
    </source>
</evidence>
<keyword evidence="1" id="KW-0472">Membrane</keyword>
<dbReference type="PROSITE" id="PS50041">
    <property type="entry name" value="C_TYPE_LECTIN_2"/>
    <property type="match status" value="1"/>
</dbReference>
<dbReference type="InterPro" id="IPR050697">
    <property type="entry name" value="Adenylyl/Guanylyl_Cyclase_3/4"/>
</dbReference>
<reference evidence="4 5" key="1">
    <citation type="submission" date="2017-03" db="EMBL/GenBank/DDBJ databases">
        <title>Genome analysis of Rhizobial strains effectives or ineffectives for nitrogen fixation isolated from bean seeds.</title>
        <authorList>
            <person name="Peralta H."/>
            <person name="Aguilar-Vera A."/>
            <person name="Mora Y."/>
            <person name="Vargas-Lagunas C."/>
            <person name="Girard L."/>
            <person name="Mora J."/>
        </authorList>
    </citation>
    <scope>NUCLEOTIDE SEQUENCE [LARGE SCALE GENOMIC DNA]</scope>
    <source>
        <strain evidence="4 5">CCGM5</strain>
    </source>
</reference>
<dbReference type="GO" id="GO:0004016">
    <property type="term" value="F:adenylate cyclase activity"/>
    <property type="evidence" value="ECO:0007669"/>
    <property type="project" value="UniProtKB-ARBA"/>
</dbReference>
<dbReference type="Pfam" id="PF00211">
    <property type="entry name" value="Guanylate_cyc"/>
    <property type="match status" value="1"/>
</dbReference>
<dbReference type="PROSITE" id="PS50125">
    <property type="entry name" value="GUANYLATE_CYCLASE_2"/>
    <property type="match status" value="1"/>
</dbReference>
<gene>
    <name evidence="4" type="ORF">B5K10_08225</name>
</gene>
<evidence type="ECO:0008006" key="6">
    <source>
        <dbReference type="Google" id="ProtNLM"/>
    </source>
</evidence>
<proteinExistence type="predicted"/>
<name>A0A3E1BT54_RHILT</name>
<dbReference type="AlphaFoldDB" id="A0A3E1BT54"/>
<dbReference type="SMART" id="SM00034">
    <property type="entry name" value="CLECT"/>
    <property type="match status" value="1"/>
</dbReference>
<protein>
    <recommendedName>
        <fullName evidence="6">Guanylate cyclase domain-containing protein</fullName>
    </recommendedName>
</protein>
<evidence type="ECO:0000313" key="4">
    <source>
        <dbReference type="EMBL" id="RFB97666.1"/>
    </source>
</evidence>
<feature type="transmembrane region" description="Helical" evidence="1">
    <location>
        <begin position="191"/>
        <end position="212"/>
    </location>
</feature>
<keyword evidence="1" id="KW-0812">Transmembrane</keyword>
<feature type="domain" description="C-type lectin" evidence="2">
    <location>
        <begin position="250"/>
        <end position="376"/>
    </location>
</feature>
<dbReference type="InterPro" id="IPR029787">
    <property type="entry name" value="Nucleotide_cyclase"/>
</dbReference>
<dbReference type="PANTHER" id="PTHR43081">
    <property type="entry name" value="ADENYLATE CYCLASE, TERMINAL-DIFFERENTIATION SPECIFIC-RELATED"/>
    <property type="match status" value="1"/>
</dbReference>
<dbReference type="InterPro" id="IPR001304">
    <property type="entry name" value="C-type_lectin-like"/>
</dbReference>
<dbReference type="SUPFAM" id="SSF56436">
    <property type="entry name" value="C-type lectin-like"/>
    <property type="match status" value="1"/>
</dbReference>
<dbReference type="CDD" id="cd07302">
    <property type="entry name" value="CHD"/>
    <property type="match status" value="1"/>
</dbReference>
<dbReference type="PANTHER" id="PTHR43081:SF19">
    <property type="entry name" value="PH-SENSITIVE ADENYLATE CYCLASE RV1264"/>
    <property type="match status" value="1"/>
</dbReference>
<dbReference type="GO" id="GO:0035556">
    <property type="term" value="P:intracellular signal transduction"/>
    <property type="evidence" value="ECO:0007669"/>
    <property type="project" value="InterPro"/>
</dbReference>
<dbReference type="InterPro" id="IPR016187">
    <property type="entry name" value="CTDL_fold"/>
</dbReference>
<dbReference type="EMBL" id="NAOO01000007">
    <property type="protein sequence ID" value="RFB97666.1"/>
    <property type="molecule type" value="Genomic_DNA"/>
</dbReference>
<dbReference type="GO" id="GO:0006171">
    <property type="term" value="P:cAMP biosynthetic process"/>
    <property type="evidence" value="ECO:0007669"/>
    <property type="project" value="TreeGrafter"/>
</dbReference>
<feature type="domain" description="Guanylate cyclase" evidence="3">
    <location>
        <begin position="7"/>
        <end position="122"/>
    </location>
</feature>
<organism evidence="4 5">
    <name type="scientific">Rhizobium leguminosarum bv. trifolii</name>
    <dbReference type="NCBI Taxonomy" id="386"/>
    <lineage>
        <taxon>Bacteria</taxon>
        <taxon>Pseudomonadati</taxon>
        <taxon>Pseudomonadota</taxon>
        <taxon>Alphaproteobacteria</taxon>
        <taxon>Hyphomicrobiales</taxon>
        <taxon>Rhizobiaceae</taxon>
        <taxon>Rhizobium/Agrobacterium group</taxon>
        <taxon>Rhizobium</taxon>
    </lineage>
</organism>
<dbReference type="InterPro" id="IPR016186">
    <property type="entry name" value="C-type_lectin-like/link_sf"/>
</dbReference>
<keyword evidence="1" id="KW-1133">Transmembrane helix</keyword>
<comment type="caution">
    <text evidence="4">The sequence shown here is derived from an EMBL/GenBank/DDBJ whole genome shotgun (WGS) entry which is preliminary data.</text>
</comment>
<evidence type="ECO:0000313" key="5">
    <source>
        <dbReference type="Proteomes" id="UP000256748"/>
    </source>
</evidence>
<sequence length="403" mass="43651">MGRRLTTILAADIAQYSQHVENDEFATLSHLEKLREIMDAIIRRHEGTIANTAGDSVIAVFDSAVEAVLAAIDIQAAHKAYNESVPSPQRLKYRMGINIGDVAVQPNGDVLGGGVNIAARLEAIAQPGGICLTESVFEQVDRKLPTDLKKIGEHYVKNLAKPISVYAISDIDEGLIALSRRKSAAFVRKPAFLAGLAILTVAAFGASVFLLAQQRTPEWAQRAYKTDESVQGKSEKDILSSFDLVTEGHLGHSRYLVIRTWGASMAALLDLAAGLKGHLATITSREENEFVYKLTLEKPGYWVVQDVGGAPQSSGPMIGLMQDAGAEEPAGGWHWVNGEPLSYTAWARYQPGNSGGHQNYAQFRADGAEPNPTWDDIDPAQDAVIIEIEQSEVGQRTPGQRTP</sequence>
<evidence type="ECO:0000256" key="1">
    <source>
        <dbReference type="SAM" id="Phobius"/>
    </source>
</evidence>